<evidence type="ECO:0000313" key="5">
    <source>
        <dbReference type="EMBL" id="MBF9000264.1"/>
    </source>
</evidence>
<protein>
    <recommendedName>
        <fullName evidence="1">diguanylate cyclase</fullName>
        <ecNumber evidence="1">2.7.7.65</ecNumber>
    </recommendedName>
</protein>
<dbReference type="Pfam" id="PF05228">
    <property type="entry name" value="CHASE4"/>
    <property type="match status" value="1"/>
</dbReference>
<organism evidence="5 6">
    <name type="scientific">Vibrio nitrifigilis</name>
    <dbReference type="NCBI Taxonomy" id="2789781"/>
    <lineage>
        <taxon>Bacteria</taxon>
        <taxon>Pseudomonadati</taxon>
        <taxon>Pseudomonadota</taxon>
        <taxon>Gammaproteobacteria</taxon>
        <taxon>Vibrionales</taxon>
        <taxon>Vibrionaceae</taxon>
        <taxon>Vibrio</taxon>
    </lineage>
</organism>
<accession>A0ABS0GCY5</accession>
<keyword evidence="6" id="KW-1185">Reference proteome</keyword>
<name>A0ABS0GCY5_9VIBR</name>
<evidence type="ECO:0000256" key="2">
    <source>
        <dbReference type="ARBA" id="ARBA00034247"/>
    </source>
</evidence>
<evidence type="ECO:0000313" key="6">
    <source>
        <dbReference type="Proteomes" id="UP000597206"/>
    </source>
</evidence>
<dbReference type="EC" id="2.7.7.65" evidence="1"/>
<dbReference type="InterPro" id="IPR007892">
    <property type="entry name" value="CHASE4"/>
</dbReference>
<sequence>MHKQKYFSANSVISTITWLIVAMMISSLVLISFFFHIIDDQTRTVDAARVDASIKHENLRYTDISYEYTNWDLAYQKTVVERDIEWMTEKYTIYLTAHYNMSVIALIKSNEEIELLGGNAPNAEKYASKLLQSPSLKQLFGWSKQHDKQALNKTYFTNIDGVTFFISAQPFTTEENEEIVDGSMLVFARIIDNQSLKEFVKAYHLPALHINADAKKYDDSLYLKELDGKPVAQLSWHIDHRTTAFVPYLTLFLLGLLGIALIIARTVLQKDQKDRSQYEDELFTAATTDPLTQTYNKRYFASYTRNQIMLFERQKRHLSLMVLDLDHFKSINDQYGHDVGDAALIHFSTICRNNLRGADVLGRIGGEEFAILLPGADIDNACKVAERIRKSINNEPLTIGTRQLTITVSIGVATHQDSLEFAELVKAADEAMYQAKRSGRNRVVAH</sequence>
<evidence type="ECO:0000256" key="1">
    <source>
        <dbReference type="ARBA" id="ARBA00012528"/>
    </source>
</evidence>
<evidence type="ECO:0000259" key="4">
    <source>
        <dbReference type="PROSITE" id="PS50887"/>
    </source>
</evidence>
<dbReference type="EMBL" id="JADPMR010000001">
    <property type="protein sequence ID" value="MBF9000264.1"/>
    <property type="molecule type" value="Genomic_DNA"/>
</dbReference>
<dbReference type="InterPro" id="IPR043128">
    <property type="entry name" value="Rev_trsase/Diguanyl_cyclase"/>
</dbReference>
<keyword evidence="3" id="KW-0472">Membrane</keyword>
<dbReference type="InterPro" id="IPR000160">
    <property type="entry name" value="GGDEF_dom"/>
</dbReference>
<dbReference type="PROSITE" id="PS50887">
    <property type="entry name" value="GGDEF"/>
    <property type="match status" value="1"/>
</dbReference>
<reference evidence="5 6" key="1">
    <citation type="submission" date="2020-11" db="EMBL/GenBank/DDBJ databases">
        <title>Vibrio nitrifigilis sp. nov., a marine nitrogen-fixing bacterium isolated from the lagoon sediment of an islet inside an atoll.</title>
        <authorList>
            <person name="Wang L.-T."/>
            <person name="Shieh W.Y."/>
        </authorList>
    </citation>
    <scope>NUCLEOTIDE SEQUENCE [LARGE SCALE GENOMIC DNA]</scope>
    <source>
        <strain evidence="5 6">NFV-1</strain>
    </source>
</reference>
<dbReference type="CDD" id="cd01949">
    <property type="entry name" value="GGDEF"/>
    <property type="match status" value="1"/>
</dbReference>
<keyword evidence="3" id="KW-1133">Transmembrane helix</keyword>
<comment type="caution">
    <text evidence="5">The sequence shown here is derived from an EMBL/GenBank/DDBJ whole genome shotgun (WGS) entry which is preliminary data.</text>
</comment>
<dbReference type="SUPFAM" id="SSF55073">
    <property type="entry name" value="Nucleotide cyclase"/>
    <property type="match status" value="1"/>
</dbReference>
<gene>
    <name evidence="5" type="ORF">I1A42_06795</name>
</gene>
<dbReference type="PANTHER" id="PTHR45138:SF9">
    <property type="entry name" value="DIGUANYLATE CYCLASE DGCM-RELATED"/>
    <property type="match status" value="1"/>
</dbReference>
<comment type="catalytic activity">
    <reaction evidence="2">
        <text>2 GTP = 3',3'-c-di-GMP + 2 diphosphate</text>
        <dbReference type="Rhea" id="RHEA:24898"/>
        <dbReference type="ChEBI" id="CHEBI:33019"/>
        <dbReference type="ChEBI" id="CHEBI:37565"/>
        <dbReference type="ChEBI" id="CHEBI:58805"/>
        <dbReference type="EC" id="2.7.7.65"/>
    </reaction>
</comment>
<dbReference type="PANTHER" id="PTHR45138">
    <property type="entry name" value="REGULATORY COMPONENTS OF SENSORY TRANSDUCTION SYSTEM"/>
    <property type="match status" value="1"/>
</dbReference>
<dbReference type="InterPro" id="IPR050469">
    <property type="entry name" value="Diguanylate_Cyclase"/>
</dbReference>
<dbReference type="Gene3D" id="3.30.70.270">
    <property type="match status" value="1"/>
</dbReference>
<dbReference type="NCBIfam" id="TIGR00254">
    <property type="entry name" value="GGDEF"/>
    <property type="match status" value="1"/>
</dbReference>
<dbReference type="RefSeq" id="WP_196123002.1">
    <property type="nucleotide sequence ID" value="NZ_JADPMR010000001.1"/>
</dbReference>
<dbReference type="Proteomes" id="UP000597206">
    <property type="component" value="Unassembled WGS sequence"/>
</dbReference>
<dbReference type="InterPro" id="IPR029787">
    <property type="entry name" value="Nucleotide_cyclase"/>
</dbReference>
<evidence type="ECO:0000256" key="3">
    <source>
        <dbReference type="SAM" id="Phobius"/>
    </source>
</evidence>
<dbReference type="SMART" id="SM00267">
    <property type="entry name" value="GGDEF"/>
    <property type="match status" value="1"/>
</dbReference>
<proteinExistence type="predicted"/>
<feature type="domain" description="GGDEF" evidence="4">
    <location>
        <begin position="316"/>
        <end position="446"/>
    </location>
</feature>
<keyword evidence="3" id="KW-0812">Transmembrane</keyword>
<dbReference type="Pfam" id="PF00990">
    <property type="entry name" value="GGDEF"/>
    <property type="match status" value="1"/>
</dbReference>
<feature type="transmembrane region" description="Helical" evidence="3">
    <location>
        <begin position="245"/>
        <end position="268"/>
    </location>
</feature>
<feature type="transmembrane region" description="Helical" evidence="3">
    <location>
        <begin position="12"/>
        <end position="35"/>
    </location>
</feature>